<proteinExistence type="predicted"/>
<dbReference type="OrthoDB" id="115435at2759"/>
<dbReference type="EMBL" id="BMAW01090515">
    <property type="protein sequence ID" value="GFS45270.1"/>
    <property type="molecule type" value="Genomic_DNA"/>
</dbReference>
<dbReference type="PANTHER" id="PTHR24559:SF444">
    <property type="entry name" value="REVERSE TRANSCRIPTASE DOMAIN-CONTAINING PROTEIN"/>
    <property type="match status" value="1"/>
</dbReference>
<dbReference type="InterPro" id="IPR053134">
    <property type="entry name" value="RNA-dir_DNA_polymerase"/>
</dbReference>
<evidence type="ECO:0000313" key="1">
    <source>
        <dbReference type="EMBL" id="GFS45270.1"/>
    </source>
</evidence>
<name>A0A8X6MC42_NEPPI</name>
<dbReference type="GO" id="GO:0071897">
    <property type="term" value="P:DNA biosynthetic process"/>
    <property type="evidence" value="ECO:0007669"/>
    <property type="project" value="UniProtKB-ARBA"/>
</dbReference>
<protein>
    <submittedName>
        <fullName evidence="1">Uncharacterized protein</fullName>
    </submittedName>
</protein>
<dbReference type="AlphaFoldDB" id="A0A8X6MC42"/>
<dbReference type="PANTHER" id="PTHR24559">
    <property type="entry name" value="TRANSPOSON TY3-I GAG-POL POLYPROTEIN"/>
    <property type="match status" value="1"/>
</dbReference>
<dbReference type="Gene3D" id="3.30.70.270">
    <property type="match status" value="1"/>
</dbReference>
<sequence length="201" mass="22945">MRIKLTINSADDQRSFLDCFQTKVLIRREDCEDLTEFIVFPEVEKADVEVNFCFLVEEGEKTLIPDQKKKSNCLLKTYVKSLGTGGEAIPYIGRHTDISTVTESFLFPKIEDLLHDTKLIGSISVIDVRAGYYQVNRFISDKTAFVTQLGTFHFNRVSFGLKNAPMAFKGLIGRFYSDVPDVKILALLEDIIDMFQFSKMM</sequence>
<dbReference type="SUPFAM" id="SSF56672">
    <property type="entry name" value="DNA/RNA polymerases"/>
    <property type="match status" value="1"/>
</dbReference>
<comment type="caution">
    <text evidence="1">The sequence shown here is derived from an EMBL/GenBank/DDBJ whole genome shotgun (WGS) entry which is preliminary data.</text>
</comment>
<accession>A0A8X6MC42</accession>
<dbReference type="Proteomes" id="UP000887013">
    <property type="component" value="Unassembled WGS sequence"/>
</dbReference>
<dbReference type="InterPro" id="IPR043128">
    <property type="entry name" value="Rev_trsase/Diguanyl_cyclase"/>
</dbReference>
<dbReference type="InterPro" id="IPR043502">
    <property type="entry name" value="DNA/RNA_pol_sf"/>
</dbReference>
<organism evidence="1 2">
    <name type="scientific">Nephila pilipes</name>
    <name type="common">Giant wood spider</name>
    <name type="synonym">Nephila maculata</name>
    <dbReference type="NCBI Taxonomy" id="299642"/>
    <lineage>
        <taxon>Eukaryota</taxon>
        <taxon>Metazoa</taxon>
        <taxon>Ecdysozoa</taxon>
        <taxon>Arthropoda</taxon>
        <taxon>Chelicerata</taxon>
        <taxon>Arachnida</taxon>
        <taxon>Araneae</taxon>
        <taxon>Araneomorphae</taxon>
        <taxon>Entelegynae</taxon>
        <taxon>Araneoidea</taxon>
        <taxon>Nephilidae</taxon>
        <taxon>Nephila</taxon>
    </lineage>
</organism>
<gene>
    <name evidence="1" type="ORF">NPIL_171001</name>
</gene>
<dbReference type="Gene3D" id="3.10.10.10">
    <property type="entry name" value="HIV Type 1 Reverse Transcriptase, subunit A, domain 1"/>
    <property type="match status" value="1"/>
</dbReference>
<reference evidence="1" key="1">
    <citation type="submission" date="2020-08" db="EMBL/GenBank/DDBJ databases">
        <title>Multicomponent nature underlies the extraordinary mechanical properties of spider dragline silk.</title>
        <authorList>
            <person name="Kono N."/>
            <person name="Nakamura H."/>
            <person name="Mori M."/>
            <person name="Yoshida Y."/>
            <person name="Ohtoshi R."/>
            <person name="Malay A.D."/>
            <person name="Moran D.A.P."/>
            <person name="Tomita M."/>
            <person name="Numata K."/>
            <person name="Arakawa K."/>
        </authorList>
    </citation>
    <scope>NUCLEOTIDE SEQUENCE</scope>
</reference>
<evidence type="ECO:0000313" key="2">
    <source>
        <dbReference type="Proteomes" id="UP000887013"/>
    </source>
</evidence>
<keyword evidence="2" id="KW-1185">Reference proteome</keyword>